<dbReference type="AlphaFoldDB" id="A0A9P6FMF1"/>
<evidence type="ECO:0000256" key="1">
    <source>
        <dbReference type="ARBA" id="ARBA00004479"/>
    </source>
</evidence>
<name>A0A9P6FMF1_9FUNG</name>
<keyword evidence="11" id="KW-1185">Reference proteome</keyword>
<evidence type="ECO:0000256" key="4">
    <source>
        <dbReference type="ARBA" id="ARBA00022729"/>
    </source>
</evidence>
<comment type="subcellular location">
    <subcellularLocation>
        <location evidence="1 7">Membrane</location>
        <topology evidence="1 7">Single-pass type I membrane protein</topology>
    </subcellularLocation>
</comment>
<feature type="signal peptide" evidence="8">
    <location>
        <begin position="1"/>
        <end position="24"/>
    </location>
</feature>
<protein>
    <submittedName>
        <fullName evidence="10">Emp24p/erv25p- protein</fullName>
    </submittedName>
</protein>
<comment type="similarity">
    <text evidence="2 7">Belongs to the EMP24/GP25L family.</text>
</comment>
<evidence type="ECO:0000256" key="6">
    <source>
        <dbReference type="ARBA" id="ARBA00023136"/>
    </source>
</evidence>
<dbReference type="PROSITE" id="PS50866">
    <property type="entry name" value="GOLD"/>
    <property type="match status" value="1"/>
</dbReference>
<dbReference type="Pfam" id="PF01105">
    <property type="entry name" value="EMP24_GP25L"/>
    <property type="match status" value="1"/>
</dbReference>
<keyword evidence="3 7" id="KW-0812">Transmembrane</keyword>
<organism evidence="10 11">
    <name type="scientific">Lunasporangiospora selenospora</name>
    <dbReference type="NCBI Taxonomy" id="979761"/>
    <lineage>
        <taxon>Eukaryota</taxon>
        <taxon>Fungi</taxon>
        <taxon>Fungi incertae sedis</taxon>
        <taxon>Mucoromycota</taxon>
        <taxon>Mortierellomycotina</taxon>
        <taxon>Mortierellomycetes</taxon>
        <taxon>Mortierellales</taxon>
        <taxon>Mortierellaceae</taxon>
        <taxon>Lunasporangiospora</taxon>
    </lineage>
</organism>
<sequence length="219" mass="25038">MAINVTRWMISLVLLLTILPSVFGLYFYLEGSEQKCFTEELPKETIVIGKYNAEEWNESQKKFVVNRDIQIEVVAEEMPSGKRVFSQKLAPSGQFKFTSSESGEHAICIFTSTAGWFSSSKIRMTLDLNIRDISDDHLDASEDTLSGLAQRVRDLNSKVWEIRREQSYLRGQETVFRNKSEATNSHTVTWTIIQLAVLGLTCAIQLRSLRKFFEAKKLV</sequence>
<feature type="domain" description="GOLD" evidence="9">
    <location>
        <begin position="34"/>
        <end position="130"/>
    </location>
</feature>
<evidence type="ECO:0000256" key="8">
    <source>
        <dbReference type="SAM" id="SignalP"/>
    </source>
</evidence>
<gene>
    <name evidence="10" type="primary">ERP1_1</name>
    <name evidence="10" type="ORF">BGW38_007432</name>
</gene>
<accession>A0A9P6FMF1</accession>
<keyword evidence="5" id="KW-1133">Transmembrane helix</keyword>
<dbReference type="OrthoDB" id="3427at2759"/>
<evidence type="ECO:0000256" key="2">
    <source>
        <dbReference type="ARBA" id="ARBA00007104"/>
    </source>
</evidence>
<dbReference type="EMBL" id="JAABOA010004907">
    <property type="protein sequence ID" value="KAF9577386.1"/>
    <property type="molecule type" value="Genomic_DNA"/>
</dbReference>
<keyword evidence="6" id="KW-0472">Membrane</keyword>
<dbReference type="GO" id="GO:0016020">
    <property type="term" value="C:membrane"/>
    <property type="evidence" value="ECO:0007669"/>
    <property type="project" value="UniProtKB-SubCell"/>
</dbReference>
<dbReference type="InterPro" id="IPR009038">
    <property type="entry name" value="GOLD_dom"/>
</dbReference>
<dbReference type="SMART" id="SM01190">
    <property type="entry name" value="EMP24_GP25L"/>
    <property type="match status" value="1"/>
</dbReference>
<dbReference type="Proteomes" id="UP000780801">
    <property type="component" value="Unassembled WGS sequence"/>
</dbReference>
<evidence type="ECO:0000256" key="5">
    <source>
        <dbReference type="ARBA" id="ARBA00022989"/>
    </source>
</evidence>
<dbReference type="PANTHER" id="PTHR22811">
    <property type="entry name" value="TRANSMEMBRANE EMP24 DOMAIN-CONTAINING PROTEIN"/>
    <property type="match status" value="1"/>
</dbReference>
<evidence type="ECO:0000313" key="11">
    <source>
        <dbReference type="Proteomes" id="UP000780801"/>
    </source>
</evidence>
<keyword evidence="4 8" id="KW-0732">Signal</keyword>
<reference evidence="10" key="1">
    <citation type="journal article" date="2020" name="Fungal Divers.">
        <title>Resolving the Mortierellaceae phylogeny through synthesis of multi-gene phylogenetics and phylogenomics.</title>
        <authorList>
            <person name="Vandepol N."/>
            <person name="Liber J."/>
            <person name="Desiro A."/>
            <person name="Na H."/>
            <person name="Kennedy M."/>
            <person name="Barry K."/>
            <person name="Grigoriev I.V."/>
            <person name="Miller A.N."/>
            <person name="O'Donnell K."/>
            <person name="Stajich J.E."/>
            <person name="Bonito G."/>
        </authorList>
    </citation>
    <scope>NUCLEOTIDE SEQUENCE</scope>
    <source>
        <strain evidence="10">KOD1015</strain>
    </source>
</reference>
<dbReference type="InterPro" id="IPR015720">
    <property type="entry name" value="Emp24-like"/>
</dbReference>
<feature type="chain" id="PRO_5040370409" evidence="8">
    <location>
        <begin position="25"/>
        <end position="219"/>
    </location>
</feature>
<evidence type="ECO:0000256" key="7">
    <source>
        <dbReference type="RuleBase" id="RU003827"/>
    </source>
</evidence>
<evidence type="ECO:0000259" key="9">
    <source>
        <dbReference type="PROSITE" id="PS50866"/>
    </source>
</evidence>
<evidence type="ECO:0000256" key="3">
    <source>
        <dbReference type="ARBA" id="ARBA00022692"/>
    </source>
</evidence>
<proteinExistence type="inferred from homology"/>
<evidence type="ECO:0000313" key="10">
    <source>
        <dbReference type="EMBL" id="KAF9577386.1"/>
    </source>
</evidence>
<comment type="caution">
    <text evidence="10">The sequence shown here is derived from an EMBL/GenBank/DDBJ whole genome shotgun (WGS) entry which is preliminary data.</text>
</comment>